<dbReference type="NCBIfam" id="TIGR01484">
    <property type="entry name" value="HAD-SF-IIB"/>
    <property type="match status" value="1"/>
</dbReference>
<evidence type="ECO:0000313" key="2">
    <source>
        <dbReference type="EMBL" id="KZU94237.1"/>
    </source>
</evidence>
<evidence type="ECO:0000313" key="3">
    <source>
        <dbReference type="EMBL" id="KZV01620.1"/>
    </source>
</evidence>
<dbReference type="Proteomes" id="UP000076882">
    <property type="component" value="Unassembled WGS sequence"/>
</dbReference>
<dbReference type="Proteomes" id="UP000094892">
    <property type="component" value="Unassembled WGS sequence"/>
</dbReference>
<dbReference type="Pfam" id="PF08282">
    <property type="entry name" value="Hydrolase_3"/>
    <property type="match status" value="1"/>
</dbReference>
<name>A0A0G9FBH0_LACPN</name>
<reference evidence="5 10" key="3">
    <citation type="submission" date="2020-12" db="EMBL/GenBank/DDBJ databases">
        <title>Whole genome sequencing of Lactobacillus plantarum PC518.</title>
        <authorList>
            <person name="Guo Q."/>
        </authorList>
    </citation>
    <scope>NUCLEOTIDE SEQUENCE [LARGE SCALE GENOMIC DNA]</scope>
    <source>
        <strain evidence="5 10">PC518</strain>
    </source>
</reference>
<dbReference type="EMBL" id="MCOL01000001">
    <property type="protein sequence ID" value="ODO60845.1"/>
    <property type="molecule type" value="Genomic_DNA"/>
</dbReference>
<dbReference type="OMA" id="MPHLTYK"/>
<evidence type="ECO:0000313" key="4">
    <source>
        <dbReference type="EMBL" id="ODO60845.1"/>
    </source>
</evidence>
<dbReference type="AlphaFoldDB" id="A0A0G9FBH0"/>
<dbReference type="GO" id="GO:0005829">
    <property type="term" value="C:cytosol"/>
    <property type="evidence" value="ECO:0007669"/>
    <property type="project" value="TreeGrafter"/>
</dbReference>
<dbReference type="InterPro" id="IPR006379">
    <property type="entry name" value="HAD-SF_hydro_IIB"/>
</dbReference>
<dbReference type="SUPFAM" id="SSF56784">
    <property type="entry name" value="HAD-like"/>
    <property type="match status" value="1"/>
</dbReference>
<reference evidence="6 7" key="1">
    <citation type="submission" date="2016-03" db="EMBL/GenBank/DDBJ databases">
        <title>Comparative genomics of 54 Lactobacillus plantarum strains reveals genomic uncoupling from niche constraints.</title>
        <authorList>
            <person name="Martino M.E."/>
        </authorList>
    </citation>
    <scope>NUCLEOTIDE SEQUENCE [LARGE SCALE GENOMIC DNA]</scope>
    <source>
        <strain evidence="2 7">19.1</strain>
        <strain evidence="3 6">NAB2</strain>
        <strain evidence="1 8">Nizo2260</strain>
    </source>
</reference>
<dbReference type="Gene3D" id="3.40.50.1000">
    <property type="entry name" value="HAD superfamily/HAD-like"/>
    <property type="match status" value="1"/>
</dbReference>
<evidence type="ECO:0000313" key="8">
    <source>
        <dbReference type="Proteomes" id="UP000076989"/>
    </source>
</evidence>
<dbReference type="GO" id="GO:0000287">
    <property type="term" value="F:magnesium ion binding"/>
    <property type="evidence" value="ECO:0007669"/>
    <property type="project" value="TreeGrafter"/>
</dbReference>
<dbReference type="EMBL" id="LUXM01000033">
    <property type="protein sequence ID" value="KZU94237.1"/>
    <property type="molecule type" value="Genomic_DNA"/>
</dbReference>
<gene>
    <name evidence="5" type="ORF">JH395_11840</name>
    <name evidence="2" type="ORF">Lp19_2211</name>
    <name evidence="4" type="ORF">LPJSA22_00793</name>
    <name evidence="3" type="ORF">NAB2_2240</name>
    <name evidence="1" type="ORF">Nizo2260_1135</name>
</gene>
<dbReference type="GO" id="GO:0016791">
    <property type="term" value="F:phosphatase activity"/>
    <property type="evidence" value="ECO:0007669"/>
    <property type="project" value="UniProtKB-ARBA"/>
</dbReference>
<dbReference type="PANTHER" id="PTHR10000:SF55">
    <property type="entry name" value="5-AMINO-6-(5-PHOSPHO-D-RIBITYLAMINO)URACIL PHOSPHATASE YCSE"/>
    <property type="match status" value="1"/>
</dbReference>
<dbReference type="CDD" id="cd07516">
    <property type="entry name" value="HAD_Pase"/>
    <property type="match status" value="1"/>
</dbReference>
<dbReference type="RefSeq" id="WP_003641058.1">
    <property type="nucleotide sequence ID" value="NZ_AP018405.1"/>
</dbReference>
<dbReference type="KEGG" id="lpb:SH83_03250"/>
<dbReference type="Proteomes" id="UP000076989">
    <property type="component" value="Unassembled WGS sequence"/>
</dbReference>
<dbReference type="InterPro" id="IPR000150">
    <property type="entry name" value="Cof"/>
</dbReference>
<dbReference type="GeneID" id="77217326"/>
<evidence type="ECO:0000313" key="9">
    <source>
        <dbReference type="Proteomes" id="UP000094892"/>
    </source>
</evidence>
<dbReference type="EMBL" id="LUWI01000016">
    <property type="protein sequence ID" value="KZU05740.1"/>
    <property type="molecule type" value="Genomic_DNA"/>
</dbReference>
<evidence type="ECO:0000313" key="6">
    <source>
        <dbReference type="Proteomes" id="UP000076872"/>
    </source>
</evidence>
<dbReference type="InterPro" id="IPR023214">
    <property type="entry name" value="HAD_sf"/>
</dbReference>
<dbReference type="Proteomes" id="UP000076872">
    <property type="component" value="Unassembled WGS sequence"/>
</dbReference>
<keyword evidence="2" id="KW-0378">Hydrolase</keyword>
<evidence type="ECO:0000313" key="10">
    <source>
        <dbReference type="Proteomes" id="UP000595466"/>
    </source>
</evidence>
<dbReference type="PROSITE" id="PS01229">
    <property type="entry name" value="COF_2"/>
    <property type="match status" value="1"/>
</dbReference>
<protein>
    <submittedName>
        <fullName evidence="5">Cof-type HAD-IIB family hydrolase</fullName>
    </submittedName>
    <submittedName>
        <fullName evidence="1">Hydrolase HAD superfamily Cof family</fullName>
    </submittedName>
    <submittedName>
        <fullName evidence="2">Hydrolase haloacid dehalogenase-like family</fullName>
    </submittedName>
    <submittedName>
        <fullName evidence="4">Putative phosphatase YcsE</fullName>
    </submittedName>
</protein>
<evidence type="ECO:0000313" key="5">
    <source>
        <dbReference type="EMBL" id="QQM60408.1"/>
    </source>
</evidence>
<dbReference type="PATRIC" id="fig|1590.142.peg.663"/>
<dbReference type="PANTHER" id="PTHR10000">
    <property type="entry name" value="PHOSPHOSERINE PHOSPHATASE"/>
    <property type="match status" value="1"/>
</dbReference>
<reference evidence="4 9" key="2">
    <citation type="submission" date="2016-08" db="EMBL/GenBank/DDBJ databases">
        <title>Genome sequencing of Lactobacillus plantarum JSA22, isolated from fermented soybean paste.</title>
        <authorList>
            <person name="Choi H.S."/>
        </authorList>
    </citation>
    <scope>NUCLEOTIDE SEQUENCE [LARGE SCALE GENOMIC DNA]</scope>
    <source>
        <strain evidence="4 9">JSA22</strain>
    </source>
</reference>
<dbReference type="SFLD" id="SFLDG01144">
    <property type="entry name" value="C2.B.4:_PGP_Like"/>
    <property type="match status" value="1"/>
</dbReference>
<organism evidence="2 7">
    <name type="scientific">Lactiplantibacillus plantarum</name>
    <name type="common">Lactobacillus plantarum</name>
    <dbReference type="NCBI Taxonomy" id="1590"/>
    <lineage>
        <taxon>Bacteria</taxon>
        <taxon>Bacillati</taxon>
        <taxon>Bacillota</taxon>
        <taxon>Bacilli</taxon>
        <taxon>Lactobacillales</taxon>
        <taxon>Lactobacillaceae</taxon>
        <taxon>Lactiplantibacillus</taxon>
    </lineage>
</organism>
<dbReference type="Proteomes" id="UP000595466">
    <property type="component" value="Chromosome"/>
</dbReference>
<accession>A0A0G9FBH0</accession>
<sequence>MISIIASDMDGTLLNNEMVVSDFNANAIRQAQQQGVHFIVSTGRRFSEAQPLLAAQGITAPLITLNGAEVYDASGKMLDMVPITNSVARTVFHTLTSQGYYFEVVGNDGIYSNSKAKRIEQIAHLLTNLNPDTTFKIAVSLASARLELMDINYVDNYNELLDDPTKHVMKIIAFSEEGPAKLKPLSDEILAKHSSLKITSSSASNIEINNINAQKGIAVERYANMLNTPMSDVMAIGDNNNDVSMLELAGVSYAMGNASPEVKQLARYITDTNVNDGVGKAILEVLAKQ</sequence>
<evidence type="ECO:0000313" key="1">
    <source>
        <dbReference type="EMBL" id="KZU05740.1"/>
    </source>
</evidence>
<dbReference type="Gene3D" id="3.30.1240.10">
    <property type="match status" value="1"/>
</dbReference>
<dbReference type="PROSITE" id="PS01228">
    <property type="entry name" value="COF_1"/>
    <property type="match status" value="1"/>
</dbReference>
<proteinExistence type="predicted"/>
<dbReference type="EMBL" id="LUXO01000033">
    <property type="protein sequence ID" value="KZV01620.1"/>
    <property type="molecule type" value="Genomic_DNA"/>
</dbReference>
<dbReference type="EMBL" id="CP066817">
    <property type="protein sequence ID" value="QQM60408.1"/>
    <property type="molecule type" value="Genomic_DNA"/>
</dbReference>
<dbReference type="SFLD" id="SFLDG01140">
    <property type="entry name" value="C2.B:_Phosphomannomutase_and_P"/>
    <property type="match status" value="1"/>
</dbReference>
<dbReference type="SFLD" id="SFLDS00003">
    <property type="entry name" value="Haloacid_Dehalogenase"/>
    <property type="match status" value="1"/>
</dbReference>
<evidence type="ECO:0000313" key="7">
    <source>
        <dbReference type="Proteomes" id="UP000076882"/>
    </source>
</evidence>
<dbReference type="InterPro" id="IPR036412">
    <property type="entry name" value="HAD-like_sf"/>
</dbReference>
<dbReference type="NCBIfam" id="TIGR00099">
    <property type="entry name" value="Cof-subfamily"/>
    <property type="match status" value="1"/>
</dbReference>